<sequence length="634" mass="69058">MQNIGAYITTFFAAIPTEVWQTIAAAATVVFLVVALRLLPRAWRATRRLLATRPAEDHLTVIAACIATGVSAQGMWRFTGDVLGFDGPLQLLLFSFIEVAVITSAVRARRNMRENFSAGIDGIAVWVLTSLTAVLSALDARSMAEAIFRLAAPLVAAWLWERGMAIERHRISGRARIRWRMTPERVLVWLGLADASDRTAGEIDTQRRLTRVTLAARTLRALRDMGASDRKVRRAQARLERLAAAAHTHTGLARDPELQRRVAAETAALRSVPALADVEPHSEWAPAAPQRSTSAEAGADDDVAGRPYGLTVRDGHVNGTRTAPAWPKVTPYGFAHRTAAMPYGPYGTSAFAGARTGAVFHLPPPRSAEAPVIDQAALTSQIQDGVTEAVQSLGADLLQALRELPVRPDSRTEDDRTARTPRAPAKPAAMSRTAFLAHVRDQILRAAERGDRWDADYPSLTALARRPLTWVEDAVRTAQRGVLGQPEHVRPSPRTGPRPQGRTDADPYADADEVQEGHAAGASRTGYGSERGSQDRTSHTGDAGRTEDDPAGSHVTDDRFRADGCEEHAAAPRTGSCTGCARIFRAAFVDELRRQISRGVWRDRPPYGYLKRLSGRSQSWLEKAVREARLNATA</sequence>
<proteinExistence type="predicted"/>
<keyword evidence="4" id="KW-1185">Reference proteome</keyword>
<organism evidence="3 4">
    <name type="scientific">Sphaerisporangium aureirubrum</name>
    <dbReference type="NCBI Taxonomy" id="1544736"/>
    <lineage>
        <taxon>Bacteria</taxon>
        <taxon>Bacillati</taxon>
        <taxon>Actinomycetota</taxon>
        <taxon>Actinomycetes</taxon>
        <taxon>Streptosporangiales</taxon>
        <taxon>Streptosporangiaceae</taxon>
        <taxon>Sphaerisporangium</taxon>
    </lineage>
</organism>
<protein>
    <recommendedName>
        <fullName evidence="5">DUF2637 domain-containing protein</fullName>
    </recommendedName>
</protein>
<feature type="region of interest" description="Disordered" evidence="1">
    <location>
        <begin position="404"/>
        <end position="432"/>
    </location>
</feature>
<comment type="caution">
    <text evidence="3">The sequence shown here is derived from an EMBL/GenBank/DDBJ whole genome shotgun (WGS) entry which is preliminary data.</text>
</comment>
<keyword evidence="2" id="KW-1133">Transmembrane helix</keyword>
<feature type="region of interest" description="Disordered" evidence="1">
    <location>
        <begin position="479"/>
        <end position="558"/>
    </location>
</feature>
<gene>
    <name evidence="3" type="ORF">ACFP1K_34730</name>
</gene>
<dbReference type="Proteomes" id="UP001596137">
    <property type="component" value="Unassembled WGS sequence"/>
</dbReference>
<feature type="transmembrane region" description="Helical" evidence="2">
    <location>
        <begin position="118"/>
        <end position="137"/>
    </location>
</feature>
<evidence type="ECO:0000313" key="4">
    <source>
        <dbReference type="Proteomes" id="UP001596137"/>
    </source>
</evidence>
<accession>A0ABW1NTB4</accession>
<feature type="transmembrane region" description="Helical" evidence="2">
    <location>
        <begin position="88"/>
        <end position="106"/>
    </location>
</feature>
<dbReference type="EMBL" id="JBHSRF010000084">
    <property type="protein sequence ID" value="MFC6086370.1"/>
    <property type="molecule type" value="Genomic_DNA"/>
</dbReference>
<feature type="compositionally biased region" description="Basic and acidic residues" evidence="1">
    <location>
        <begin position="532"/>
        <end position="548"/>
    </location>
</feature>
<feature type="transmembrane region" description="Helical" evidence="2">
    <location>
        <begin position="59"/>
        <end position="76"/>
    </location>
</feature>
<evidence type="ECO:0000256" key="2">
    <source>
        <dbReference type="SAM" id="Phobius"/>
    </source>
</evidence>
<evidence type="ECO:0000313" key="3">
    <source>
        <dbReference type="EMBL" id="MFC6086370.1"/>
    </source>
</evidence>
<feature type="region of interest" description="Disordered" evidence="1">
    <location>
        <begin position="280"/>
        <end position="304"/>
    </location>
</feature>
<feature type="transmembrane region" description="Helical" evidence="2">
    <location>
        <begin position="19"/>
        <end position="39"/>
    </location>
</feature>
<dbReference type="RefSeq" id="WP_380761489.1">
    <property type="nucleotide sequence ID" value="NZ_JBHSRF010000084.1"/>
</dbReference>
<keyword evidence="2" id="KW-0472">Membrane</keyword>
<evidence type="ECO:0000256" key="1">
    <source>
        <dbReference type="SAM" id="MobiDB-lite"/>
    </source>
</evidence>
<reference evidence="4" key="1">
    <citation type="journal article" date="2019" name="Int. J. Syst. Evol. Microbiol.">
        <title>The Global Catalogue of Microorganisms (GCM) 10K type strain sequencing project: providing services to taxonomists for standard genome sequencing and annotation.</title>
        <authorList>
            <consortium name="The Broad Institute Genomics Platform"/>
            <consortium name="The Broad Institute Genome Sequencing Center for Infectious Disease"/>
            <person name="Wu L."/>
            <person name="Ma J."/>
        </authorList>
    </citation>
    <scope>NUCLEOTIDE SEQUENCE [LARGE SCALE GENOMIC DNA]</scope>
    <source>
        <strain evidence="4">JCM 30346</strain>
    </source>
</reference>
<name>A0ABW1NTB4_9ACTN</name>
<evidence type="ECO:0008006" key="5">
    <source>
        <dbReference type="Google" id="ProtNLM"/>
    </source>
</evidence>
<keyword evidence="2" id="KW-0812">Transmembrane</keyword>
<feature type="compositionally biased region" description="Low complexity" evidence="1">
    <location>
        <begin position="420"/>
        <end position="429"/>
    </location>
</feature>
<feature type="compositionally biased region" description="Basic and acidic residues" evidence="1">
    <location>
        <begin position="404"/>
        <end position="418"/>
    </location>
</feature>